<dbReference type="InterPro" id="IPR003439">
    <property type="entry name" value="ABC_transporter-like_ATP-bd"/>
</dbReference>
<keyword evidence="2" id="KW-0547">Nucleotide-binding</keyword>
<dbReference type="EMBL" id="VSSQ01094243">
    <property type="protein sequence ID" value="MPN38800.1"/>
    <property type="molecule type" value="Genomic_DNA"/>
</dbReference>
<sequence length="133" mass="15224">MNQFPFIFDGTLHYNLLLQRETTGEESFPEFMQQIVAKKEDGWDTVLTHNGRQLSGGERQLVTLARMMMHPRPVAILDEPTANLDAGTVEVILQEIVKMAGERLVIVASHEQRFEEVAHRMLNLNWGEQMAYA</sequence>
<comment type="caution">
    <text evidence="2">The sequence shown here is derived from an EMBL/GenBank/DDBJ whole genome shotgun (WGS) entry which is preliminary data.</text>
</comment>
<protein>
    <submittedName>
        <fullName evidence="2">Putative ABC transporter ATP-binding protein</fullName>
    </submittedName>
</protein>
<dbReference type="GO" id="GO:0005524">
    <property type="term" value="F:ATP binding"/>
    <property type="evidence" value="ECO:0007669"/>
    <property type="project" value="UniProtKB-KW"/>
</dbReference>
<dbReference type="Gene3D" id="3.40.50.300">
    <property type="entry name" value="P-loop containing nucleotide triphosphate hydrolases"/>
    <property type="match status" value="1"/>
</dbReference>
<feature type="domain" description="ABC transporter" evidence="1">
    <location>
        <begin position="38"/>
        <end position="82"/>
    </location>
</feature>
<dbReference type="GO" id="GO:0042626">
    <property type="term" value="F:ATPase-coupled transmembrane transporter activity"/>
    <property type="evidence" value="ECO:0007669"/>
    <property type="project" value="TreeGrafter"/>
</dbReference>
<dbReference type="Pfam" id="PF00005">
    <property type="entry name" value="ABC_tran"/>
    <property type="match status" value="1"/>
</dbReference>
<dbReference type="PANTHER" id="PTHR24221:SF654">
    <property type="entry name" value="ATP-BINDING CASSETTE SUB-FAMILY B MEMBER 6"/>
    <property type="match status" value="1"/>
</dbReference>
<dbReference type="SUPFAM" id="SSF52540">
    <property type="entry name" value="P-loop containing nucleoside triphosphate hydrolases"/>
    <property type="match status" value="1"/>
</dbReference>
<evidence type="ECO:0000259" key="1">
    <source>
        <dbReference type="Pfam" id="PF00005"/>
    </source>
</evidence>
<keyword evidence="2" id="KW-0067">ATP-binding</keyword>
<dbReference type="GO" id="GO:0016887">
    <property type="term" value="F:ATP hydrolysis activity"/>
    <property type="evidence" value="ECO:0007669"/>
    <property type="project" value="InterPro"/>
</dbReference>
<gene>
    <name evidence="2" type="ORF">SDC9_186325</name>
</gene>
<proteinExistence type="predicted"/>
<dbReference type="PANTHER" id="PTHR24221">
    <property type="entry name" value="ATP-BINDING CASSETTE SUB-FAMILY B"/>
    <property type="match status" value="1"/>
</dbReference>
<dbReference type="InterPro" id="IPR039421">
    <property type="entry name" value="Type_1_exporter"/>
</dbReference>
<name>A0A645HJ85_9ZZZZ</name>
<evidence type="ECO:0000313" key="2">
    <source>
        <dbReference type="EMBL" id="MPN38800.1"/>
    </source>
</evidence>
<reference evidence="2" key="1">
    <citation type="submission" date="2019-08" db="EMBL/GenBank/DDBJ databases">
        <authorList>
            <person name="Kucharzyk K."/>
            <person name="Murdoch R.W."/>
            <person name="Higgins S."/>
            <person name="Loffler F."/>
        </authorList>
    </citation>
    <scope>NUCLEOTIDE SEQUENCE</scope>
</reference>
<organism evidence="2">
    <name type="scientific">bioreactor metagenome</name>
    <dbReference type="NCBI Taxonomy" id="1076179"/>
    <lineage>
        <taxon>unclassified sequences</taxon>
        <taxon>metagenomes</taxon>
        <taxon>ecological metagenomes</taxon>
    </lineage>
</organism>
<dbReference type="InterPro" id="IPR027417">
    <property type="entry name" value="P-loop_NTPase"/>
</dbReference>
<dbReference type="AlphaFoldDB" id="A0A645HJ85"/>
<accession>A0A645HJ85</accession>